<proteinExistence type="predicted"/>
<dbReference type="Proteomes" id="UP000675121">
    <property type="component" value="Unassembled WGS sequence"/>
</dbReference>
<evidence type="ECO:0000313" key="1">
    <source>
        <dbReference type="EMBL" id="CAE6881178.1"/>
    </source>
</evidence>
<reference evidence="1" key="1">
    <citation type="submission" date="2021-02" db="EMBL/GenBank/DDBJ databases">
        <authorList>
            <person name="Vanwijnsberghe S."/>
        </authorList>
    </citation>
    <scope>NUCLEOTIDE SEQUENCE</scope>
    <source>
        <strain evidence="1">R-70211</strain>
    </source>
</reference>
<organism evidence="1 2">
    <name type="scientific">Paraburkholderia domus</name>
    <dbReference type="NCBI Taxonomy" id="2793075"/>
    <lineage>
        <taxon>Bacteria</taxon>
        <taxon>Pseudomonadati</taxon>
        <taxon>Pseudomonadota</taxon>
        <taxon>Betaproteobacteria</taxon>
        <taxon>Burkholderiales</taxon>
        <taxon>Burkholderiaceae</taxon>
        <taxon>Paraburkholderia</taxon>
    </lineage>
</organism>
<evidence type="ECO:0000313" key="2">
    <source>
        <dbReference type="Proteomes" id="UP000675121"/>
    </source>
</evidence>
<gene>
    <name evidence="1" type="ORF">R70211_02124</name>
</gene>
<dbReference type="AlphaFoldDB" id="A0A9N8MNZ7"/>
<protein>
    <submittedName>
        <fullName evidence="1">Uncharacterized protein</fullName>
    </submittedName>
</protein>
<keyword evidence="2" id="KW-1185">Reference proteome</keyword>
<dbReference type="EMBL" id="CAJNAS010000005">
    <property type="protein sequence ID" value="CAE6881178.1"/>
    <property type="molecule type" value="Genomic_DNA"/>
</dbReference>
<sequence length="52" mass="6003">METLWQWRDALDVKMEMQQCSDDSKIFFRKLGSHVFLAKLSNALKKTCPAVG</sequence>
<name>A0A9N8MNZ7_9BURK</name>
<comment type="caution">
    <text evidence="1">The sequence shown here is derived from an EMBL/GenBank/DDBJ whole genome shotgun (WGS) entry which is preliminary data.</text>
</comment>
<accession>A0A9N8MNZ7</accession>